<evidence type="ECO:0000313" key="2">
    <source>
        <dbReference type="EMBL" id="TRY63742.1"/>
    </source>
</evidence>
<organism evidence="2 3">
    <name type="scientific">Tigriopus californicus</name>
    <name type="common">Marine copepod</name>
    <dbReference type="NCBI Taxonomy" id="6832"/>
    <lineage>
        <taxon>Eukaryota</taxon>
        <taxon>Metazoa</taxon>
        <taxon>Ecdysozoa</taxon>
        <taxon>Arthropoda</taxon>
        <taxon>Crustacea</taxon>
        <taxon>Multicrustacea</taxon>
        <taxon>Hexanauplia</taxon>
        <taxon>Copepoda</taxon>
        <taxon>Harpacticoida</taxon>
        <taxon>Harpacticidae</taxon>
        <taxon>Tigriopus</taxon>
    </lineage>
</organism>
<evidence type="ECO:0000256" key="1">
    <source>
        <dbReference type="ARBA" id="ARBA00023002"/>
    </source>
</evidence>
<name>A0A553NE72_TIGCA</name>
<dbReference type="SUPFAM" id="SSF51735">
    <property type="entry name" value="NAD(P)-binding Rossmann-fold domains"/>
    <property type="match status" value="1"/>
</dbReference>
<dbReference type="AlphaFoldDB" id="A0A553NE72"/>
<dbReference type="Pfam" id="PF00106">
    <property type="entry name" value="adh_short"/>
    <property type="match status" value="1"/>
</dbReference>
<dbReference type="PANTHER" id="PTHR43157">
    <property type="entry name" value="PHOSPHATIDYLINOSITOL-GLYCAN BIOSYNTHESIS CLASS F PROTEIN-RELATED"/>
    <property type="match status" value="1"/>
</dbReference>
<dbReference type="InterPro" id="IPR036291">
    <property type="entry name" value="NAD(P)-bd_dom_sf"/>
</dbReference>
<comment type="caution">
    <text evidence="2">The sequence shown here is derived from an EMBL/GenBank/DDBJ whole genome shotgun (WGS) entry which is preliminary data.</text>
</comment>
<dbReference type="GO" id="GO:0016491">
    <property type="term" value="F:oxidoreductase activity"/>
    <property type="evidence" value="ECO:0007669"/>
    <property type="project" value="UniProtKB-KW"/>
</dbReference>
<dbReference type="Gene3D" id="3.40.50.720">
    <property type="entry name" value="NAD(P)-binding Rossmann-like Domain"/>
    <property type="match status" value="2"/>
</dbReference>
<keyword evidence="1" id="KW-0560">Oxidoreductase</keyword>
<dbReference type="Proteomes" id="UP000318571">
    <property type="component" value="Chromosome 10"/>
</dbReference>
<sequence length="278" mass="30843">MIFSKRGQAVITAGGVLCTLAGVTVIWKDKIGGEKLYDRDNDQRSIKERMKGKVIIVTGSNSGLGEETAYTLAQAGAKVYMACRNMARCESARQNIVLATKNSLLKDYLVQAAPSRIIFLINLDYRKAQLDLKHLHQVEKYNAAQAFEQSQLANMLLVHHLAQELRESGVTVNAAYPGVVRTQIKRHMGVDKSILGNFLSNPLLWFLTSDVMRGSQTTLFLAMDPSVVTTTGKLFSKSKEIDKDPMAEDSTLAKRLVAVDKYWSGLVSSKEELAKEMR</sequence>
<dbReference type="InterPro" id="IPR002347">
    <property type="entry name" value="SDR_fam"/>
</dbReference>
<dbReference type="PANTHER" id="PTHR43157:SF31">
    <property type="entry name" value="PHOSPHATIDYLINOSITOL-GLYCAN BIOSYNTHESIS CLASS F PROTEIN"/>
    <property type="match status" value="1"/>
</dbReference>
<keyword evidence="3" id="KW-1185">Reference proteome</keyword>
<reference evidence="2 3" key="1">
    <citation type="journal article" date="2018" name="Nat. Ecol. Evol.">
        <title>Genomic signatures of mitonuclear coevolution across populations of Tigriopus californicus.</title>
        <authorList>
            <person name="Barreto F.S."/>
            <person name="Watson E.T."/>
            <person name="Lima T.G."/>
            <person name="Willett C.S."/>
            <person name="Edmands S."/>
            <person name="Li W."/>
            <person name="Burton R.S."/>
        </authorList>
    </citation>
    <scope>NUCLEOTIDE SEQUENCE [LARGE SCALE GENOMIC DNA]</scope>
    <source>
        <strain evidence="2 3">San Diego</strain>
    </source>
</reference>
<dbReference type="EMBL" id="VCGU01000458">
    <property type="protein sequence ID" value="TRY63742.1"/>
    <property type="molecule type" value="Genomic_DNA"/>
</dbReference>
<dbReference type="PRINTS" id="PR00081">
    <property type="entry name" value="GDHRDH"/>
</dbReference>
<accession>A0A553NE72</accession>
<proteinExistence type="predicted"/>
<gene>
    <name evidence="2" type="ORF">TCAL_00843</name>
</gene>
<dbReference type="STRING" id="6832.A0A553NE72"/>
<evidence type="ECO:0000313" key="3">
    <source>
        <dbReference type="Proteomes" id="UP000318571"/>
    </source>
</evidence>
<protein>
    <submittedName>
        <fullName evidence="2">Uncharacterized protein</fullName>
    </submittedName>
</protein>